<dbReference type="AlphaFoldDB" id="A0A9D1STB8"/>
<dbReference type="Pfam" id="PF12802">
    <property type="entry name" value="MarR_2"/>
    <property type="match status" value="1"/>
</dbReference>
<dbReference type="InterPro" id="IPR000835">
    <property type="entry name" value="HTH_MarR-typ"/>
</dbReference>
<proteinExistence type="predicted"/>
<sequence>METRRTPAEGEALPAGEDFTGPLAEYNRLYKALDDCYHRYARAQGISDMVLWLLYPLYERGAVHTQKSLCEAWHYPAQTVNSALKGLERQGLLTLERHPGEGRNKRIVLTGRGRAYMQRVIGPLVQAEQRAFLDMPEAERTALLSLTRRYAALLNQETSALCQ</sequence>
<keyword evidence="2" id="KW-0238">DNA-binding</keyword>
<evidence type="ECO:0000313" key="2">
    <source>
        <dbReference type="EMBL" id="HIU95018.1"/>
    </source>
</evidence>
<dbReference type="PROSITE" id="PS50995">
    <property type="entry name" value="HTH_MARR_2"/>
    <property type="match status" value="1"/>
</dbReference>
<evidence type="ECO:0000313" key="3">
    <source>
        <dbReference type="Proteomes" id="UP000824128"/>
    </source>
</evidence>
<dbReference type="GO" id="GO:0003677">
    <property type="term" value="F:DNA binding"/>
    <property type="evidence" value="ECO:0007669"/>
    <property type="project" value="UniProtKB-KW"/>
</dbReference>
<name>A0A9D1STB8_9FIRM</name>
<dbReference type="SUPFAM" id="SSF46785">
    <property type="entry name" value="Winged helix' DNA-binding domain"/>
    <property type="match status" value="1"/>
</dbReference>
<comment type="caution">
    <text evidence="2">The sequence shown here is derived from an EMBL/GenBank/DDBJ whole genome shotgun (WGS) entry which is preliminary data.</text>
</comment>
<reference evidence="2" key="1">
    <citation type="submission" date="2020-10" db="EMBL/GenBank/DDBJ databases">
        <authorList>
            <person name="Gilroy R."/>
        </authorList>
    </citation>
    <scope>NUCLEOTIDE SEQUENCE</scope>
    <source>
        <strain evidence="2">ChiGjej2B2-16831</strain>
    </source>
</reference>
<accession>A0A9D1STB8</accession>
<gene>
    <name evidence="2" type="ORF">IAD24_07675</name>
</gene>
<dbReference type="Proteomes" id="UP000824128">
    <property type="component" value="Unassembled WGS sequence"/>
</dbReference>
<feature type="domain" description="HTH marR-type" evidence="1">
    <location>
        <begin position="19"/>
        <end position="152"/>
    </location>
</feature>
<dbReference type="InterPro" id="IPR036390">
    <property type="entry name" value="WH_DNA-bd_sf"/>
</dbReference>
<dbReference type="Gene3D" id="1.10.10.10">
    <property type="entry name" value="Winged helix-like DNA-binding domain superfamily/Winged helix DNA-binding domain"/>
    <property type="match status" value="1"/>
</dbReference>
<dbReference type="SMART" id="SM00347">
    <property type="entry name" value="HTH_MARR"/>
    <property type="match status" value="1"/>
</dbReference>
<dbReference type="GO" id="GO:0003700">
    <property type="term" value="F:DNA-binding transcription factor activity"/>
    <property type="evidence" value="ECO:0007669"/>
    <property type="project" value="InterPro"/>
</dbReference>
<evidence type="ECO:0000259" key="1">
    <source>
        <dbReference type="PROSITE" id="PS50995"/>
    </source>
</evidence>
<organism evidence="2 3">
    <name type="scientific">Candidatus Aphodomorpha intestinavium</name>
    <dbReference type="NCBI Taxonomy" id="2840672"/>
    <lineage>
        <taxon>Bacteria</taxon>
        <taxon>Bacillati</taxon>
        <taxon>Bacillota</taxon>
        <taxon>Clostridia</taxon>
        <taxon>Eubacteriales</taxon>
        <taxon>Candidatus Aphodomorpha</taxon>
    </lineage>
</organism>
<dbReference type="EMBL" id="DVNZ01000244">
    <property type="protein sequence ID" value="HIU95018.1"/>
    <property type="molecule type" value="Genomic_DNA"/>
</dbReference>
<dbReference type="InterPro" id="IPR036388">
    <property type="entry name" value="WH-like_DNA-bd_sf"/>
</dbReference>
<protein>
    <submittedName>
        <fullName evidence="2">Winged helix DNA-binding protein</fullName>
    </submittedName>
</protein>
<reference evidence="2" key="2">
    <citation type="journal article" date="2021" name="PeerJ">
        <title>Extensive microbial diversity within the chicken gut microbiome revealed by metagenomics and culture.</title>
        <authorList>
            <person name="Gilroy R."/>
            <person name="Ravi A."/>
            <person name="Getino M."/>
            <person name="Pursley I."/>
            <person name="Horton D.L."/>
            <person name="Alikhan N.F."/>
            <person name="Baker D."/>
            <person name="Gharbi K."/>
            <person name="Hall N."/>
            <person name="Watson M."/>
            <person name="Adriaenssens E.M."/>
            <person name="Foster-Nyarko E."/>
            <person name="Jarju S."/>
            <person name="Secka A."/>
            <person name="Antonio M."/>
            <person name="Oren A."/>
            <person name="Chaudhuri R.R."/>
            <person name="La Ragione R."/>
            <person name="Hildebrand F."/>
            <person name="Pallen M.J."/>
        </authorList>
    </citation>
    <scope>NUCLEOTIDE SEQUENCE</scope>
    <source>
        <strain evidence="2">ChiGjej2B2-16831</strain>
    </source>
</reference>